<comment type="caution">
    <text evidence="1">The sequence shown here is derived from an EMBL/GenBank/DDBJ whole genome shotgun (WGS) entry which is preliminary data.</text>
</comment>
<dbReference type="AlphaFoldDB" id="A0A370S159"/>
<evidence type="ECO:0000313" key="2">
    <source>
        <dbReference type="Proteomes" id="UP000255365"/>
    </source>
</evidence>
<evidence type="ECO:0000313" key="1">
    <source>
        <dbReference type="EMBL" id="RDL13468.1"/>
    </source>
</evidence>
<protein>
    <submittedName>
        <fullName evidence="1">Uncharacterized protein</fullName>
    </submittedName>
</protein>
<gene>
    <name evidence="1" type="ORF">DEU51_12565</name>
</gene>
<name>A0A370S159_PSEJE</name>
<sequence length="76" mass="8498">MPSIDDFRFESHQLLLELDAATMGMMTLVSSRCVSGPAWDAANERQREAYRSWDAFMNTPPIADTDKFPAKVGTSN</sequence>
<dbReference type="Proteomes" id="UP000255365">
    <property type="component" value="Unassembled WGS sequence"/>
</dbReference>
<dbReference type="RefSeq" id="WP_115148378.1">
    <property type="nucleotide sequence ID" value="NZ_QRAV01000025.1"/>
</dbReference>
<dbReference type="EMBL" id="QRAV01000025">
    <property type="protein sequence ID" value="RDL13468.1"/>
    <property type="molecule type" value="Genomic_DNA"/>
</dbReference>
<accession>A0A370S159</accession>
<organism evidence="1 2">
    <name type="scientific">Pseudomonas jessenii</name>
    <dbReference type="NCBI Taxonomy" id="77298"/>
    <lineage>
        <taxon>Bacteria</taxon>
        <taxon>Pseudomonadati</taxon>
        <taxon>Pseudomonadota</taxon>
        <taxon>Gammaproteobacteria</taxon>
        <taxon>Pseudomonadales</taxon>
        <taxon>Pseudomonadaceae</taxon>
        <taxon>Pseudomonas</taxon>
    </lineage>
</organism>
<proteinExistence type="predicted"/>
<reference evidence="1 2" key="1">
    <citation type="submission" date="2018-07" db="EMBL/GenBank/DDBJ databases">
        <title>Genome sequencing of rice bacterial endophytes.</title>
        <authorList>
            <person name="Venturi V."/>
        </authorList>
    </citation>
    <scope>NUCLEOTIDE SEQUENCE [LARGE SCALE GENOMIC DNA]</scope>
    <source>
        <strain evidence="1 2">E2333</strain>
    </source>
</reference>